<comment type="caution">
    <text evidence="1">The sequence shown here is derived from an EMBL/GenBank/DDBJ whole genome shotgun (WGS) entry which is preliminary data.</text>
</comment>
<evidence type="ECO:0000313" key="2">
    <source>
        <dbReference type="Proteomes" id="UP000197138"/>
    </source>
</evidence>
<gene>
    <name evidence="1" type="ORF">CDL15_Pgr000913</name>
</gene>
<evidence type="ECO:0000313" key="1">
    <source>
        <dbReference type="EMBL" id="OWM84473.1"/>
    </source>
</evidence>
<organism evidence="1 2">
    <name type="scientific">Punica granatum</name>
    <name type="common">Pomegranate</name>
    <dbReference type="NCBI Taxonomy" id="22663"/>
    <lineage>
        <taxon>Eukaryota</taxon>
        <taxon>Viridiplantae</taxon>
        <taxon>Streptophyta</taxon>
        <taxon>Embryophyta</taxon>
        <taxon>Tracheophyta</taxon>
        <taxon>Spermatophyta</taxon>
        <taxon>Magnoliopsida</taxon>
        <taxon>eudicotyledons</taxon>
        <taxon>Gunneridae</taxon>
        <taxon>Pentapetalae</taxon>
        <taxon>rosids</taxon>
        <taxon>malvids</taxon>
        <taxon>Myrtales</taxon>
        <taxon>Lythraceae</taxon>
        <taxon>Punica</taxon>
    </lineage>
</organism>
<dbReference type="AlphaFoldDB" id="A0A218XHR4"/>
<dbReference type="EMBL" id="MTKT01001357">
    <property type="protein sequence ID" value="OWM84473.1"/>
    <property type="molecule type" value="Genomic_DNA"/>
</dbReference>
<accession>A0A218XHR4</accession>
<dbReference type="Proteomes" id="UP000197138">
    <property type="component" value="Unassembled WGS sequence"/>
</dbReference>
<protein>
    <submittedName>
        <fullName evidence="1">Uncharacterized protein</fullName>
    </submittedName>
</protein>
<reference evidence="2" key="1">
    <citation type="journal article" date="2017" name="Plant J.">
        <title>The pomegranate (Punica granatum L.) genome and the genomics of punicalagin biosynthesis.</title>
        <authorList>
            <person name="Qin G."/>
            <person name="Xu C."/>
            <person name="Ming R."/>
            <person name="Tang H."/>
            <person name="Guyot R."/>
            <person name="Kramer E.M."/>
            <person name="Hu Y."/>
            <person name="Yi X."/>
            <person name="Qi Y."/>
            <person name="Xu X."/>
            <person name="Gao Z."/>
            <person name="Pan H."/>
            <person name="Jian J."/>
            <person name="Tian Y."/>
            <person name="Yue Z."/>
            <person name="Xu Y."/>
        </authorList>
    </citation>
    <scope>NUCLEOTIDE SEQUENCE [LARGE SCALE GENOMIC DNA]</scope>
    <source>
        <strain evidence="2">cv. Dabenzi</strain>
    </source>
</reference>
<sequence>MPSSDWTVIENSSIEEFGVSSQLLEFIYLLKDRQQKRDFLGMPSTEVLYGRYEVMNGLLCDVAKLKKANDNKDGLAKEAETLRKATEAELS</sequence>
<proteinExistence type="predicted"/>
<name>A0A218XHR4_PUNGR</name>